<organism evidence="1">
    <name type="scientific">mine drainage metagenome</name>
    <dbReference type="NCBI Taxonomy" id="410659"/>
    <lineage>
        <taxon>unclassified sequences</taxon>
        <taxon>metagenomes</taxon>
        <taxon>ecological metagenomes</taxon>
    </lineage>
</organism>
<gene>
    <name evidence="1" type="ORF">GALL_189890</name>
</gene>
<evidence type="ECO:0000313" key="1">
    <source>
        <dbReference type="EMBL" id="OIQ98895.1"/>
    </source>
</evidence>
<comment type="caution">
    <text evidence="1">The sequence shown here is derived from an EMBL/GenBank/DDBJ whole genome shotgun (WGS) entry which is preliminary data.</text>
</comment>
<sequence>MRIHHSHLHIKHILALAVGIDGATVQLTGHQIVGIAVDIFTGLEHHIVLIHYQVLQIGLAANRYLLVREQIDGAGVVRRQ</sequence>
<reference evidence="1" key="1">
    <citation type="submission" date="2016-10" db="EMBL/GenBank/DDBJ databases">
        <title>Sequence of Gallionella enrichment culture.</title>
        <authorList>
            <person name="Poehlein A."/>
            <person name="Muehling M."/>
            <person name="Daniel R."/>
        </authorList>
    </citation>
    <scope>NUCLEOTIDE SEQUENCE</scope>
</reference>
<dbReference type="AlphaFoldDB" id="A0A1J5S448"/>
<proteinExistence type="predicted"/>
<protein>
    <submittedName>
        <fullName evidence="1">Uncharacterized protein</fullName>
    </submittedName>
</protein>
<accession>A0A1J5S448</accession>
<dbReference type="EMBL" id="MLJW01000112">
    <property type="protein sequence ID" value="OIQ98895.1"/>
    <property type="molecule type" value="Genomic_DNA"/>
</dbReference>
<name>A0A1J5S448_9ZZZZ</name>